<feature type="compositionally biased region" description="Basic and acidic residues" evidence="1">
    <location>
        <begin position="71"/>
        <end position="84"/>
    </location>
</feature>
<evidence type="ECO:0000256" key="1">
    <source>
        <dbReference type="SAM" id="MobiDB-lite"/>
    </source>
</evidence>
<dbReference type="InterPro" id="IPR058448">
    <property type="entry name" value="DUF8135"/>
</dbReference>
<dbReference type="Pfam" id="PF26456">
    <property type="entry name" value="DUF8135"/>
    <property type="match status" value="1"/>
</dbReference>
<dbReference type="OrthoDB" id="204982at2157"/>
<organism evidence="3 4">
    <name type="scientific">Natronolimnohabitans innermongolicus JCM 12255</name>
    <dbReference type="NCBI Taxonomy" id="1227499"/>
    <lineage>
        <taxon>Archaea</taxon>
        <taxon>Methanobacteriati</taxon>
        <taxon>Methanobacteriota</taxon>
        <taxon>Stenosarchaea group</taxon>
        <taxon>Halobacteria</taxon>
        <taxon>Halobacteriales</taxon>
        <taxon>Natrialbaceae</taxon>
        <taxon>Natronolimnohabitans</taxon>
    </lineage>
</organism>
<dbReference type="RefSeq" id="WP_007261447.1">
    <property type="nucleotide sequence ID" value="NZ_AOHZ01000098.1"/>
</dbReference>
<feature type="region of interest" description="Disordered" evidence="1">
    <location>
        <begin position="185"/>
        <end position="210"/>
    </location>
</feature>
<evidence type="ECO:0000313" key="3">
    <source>
        <dbReference type="EMBL" id="ELY49213.1"/>
    </source>
</evidence>
<reference evidence="3 4" key="1">
    <citation type="journal article" date="2014" name="PLoS Genet.">
        <title>Phylogenetically driven sequencing of extremely halophilic archaea reveals strategies for static and dynamic osmo-response.</title>
        <authorList>
            <person name="Becker E.A."/>
            <person name="Seitzer P.M."/>
            <person name="Tritt A."/>
            <person name="Larsen D."/>
            <person name="Krusor M."/>
            <person name="Yao A.I."/>
            <person name="Wu D."/>
            <person name="Madern D."/>
            <person name="Eisen J.A."/>
            <person name="Darling A.E."/>
            <person name="Facciotti M.T."/>
        </authorList>
    </citation>
    <scope>NUCLEOTIDE SEQUENCE [LARGE SCALE GENOMIC DNA]</scope>
    <source>
        <strain evidence="3 4">JCM 12255</strain>
    </source>
</reference>
<sequence>MTDDGPRTDGESLDGFPGSTDDLVVYYDEPAEFELDETGAAADDCDRLECDSIGPSPSPDGGTECSNAVRGETEDSDAVHRRSEASGTDAGPDAARTGDRSEPLDELVTAVGDADAPRDDRSSGDPAVADRFERENVSEIDAERLWERLEGIDATTGRSKGGFEFAYEDAPDAALDDAVLERDRDRAASAVDSSDADESATETASNDREYREIDKRSYCHQCEYFATPPAVACTHDGTDILELSSTDTFRVADCPRVLADEALEERE</sequence>
<dbReference type="AlphaFoldDB" id="L9WLI2"/>
<proteinExistence type="predicted"/>
<comment type="caution">
    <text evidence="3">The sequence shown here is derived from an EMBL/GenBank/DDBJ whole genome shotgun (WGS) entry which is preliminary data.</text>
</comment>
<accession>L9WLI2</accession>
<gene>
    <name evidence="3" type="ORF">C493_20992</name>
</gene>
<feature type="domain" description="DUF8135" evidence="2">
    <location>
        <begin position="211"/>
        <end position="259"/>
    </location>
</feature>
<protein>
    <recommendedName>
        <fullName evidence="2">DUF8135 domain-containing protein</fullName>
    </recommendedName>
</protein>
<keyword evidence="4" id="KW-1185">Reference proteome</keyword>
<dbReference type="STRING" id="1227499.C493_20992"/>
<feature type="region of interest" description="Disordered" evidence="1">
    <location>
        <begin position="1"/>
        <end position="24"/>
    </location>
</feature>
<evidence type="ECO:0000259" key="2">
    <source>
        <dbReference type="Pfam" id="PF26456"/>
    </source>
</evidence>
<feature type="region of interest" description="Disordered" evidence="1">
    <location>
        <begin position="46"/>
        <end position="140"/>
    </location>
</feature>
<name>L9WLI2_9EURY</name>
<feature type="compositionally biased region" description="Basic and acidic residues" evidence="1">
    <location>
        <begin position="115"/>
        <end position="140"/>
    </location>
</feature>
<dbReference type="eggNOG" id="arCOG07556">
    <property type="taxonomic scope" value="Archaea"/>
</dbReference>
<dbReference type="EMBL" id="AOHZ01000098">
    <property type="protein sequence ID" value="ELY49213.1"/>
    <property type="molecule type" value="Genomic_DNA"/>
</dbReference>
<evidence type="ECO:0000313" key="4">
    <source>
        <dbReference type="Proteomes" id="UP000011602"/>
    </source>
</evidence>
<dbReference type="Proteomes" id="UP000011602">
    <property type="component" value="Unassembled WGS sequence"/>
</dbReference>
<feature type="compositionally biased region" description="Basic and acidic residues" evidence="1">
    <location>
        <begin position="1"/>
        <end position="10"/>
    </location>
</feature>